<evidence type="ECO:0000256" key="7">
    <source>
        <dbReference type="ARBA" id="ARBA00023242"/>
    </source>
</evidence>
<dbReference type="CDD" id="cd18024">
    <property type="entry name" value="DEXHc_Mtr4-like"/>
    <property type="match status" value="1"/>
</dbReference>
<dbReference type="InterPro" id="IPR048392">
    <property type="entry name" value="MTR4-like_stalk"/>
</dbReference>
<feature type="compositionally biased region" description="Basic residues" evidence="9">
    <location>
        <begin position="18"/>
        <end position="27"/>
    </location>
</feature>
<name>A0ABZ1CUR0_9TREE</name>
<evidence type="ECO:0000259" key="10">
    <source>
        <dbReference type="PROSITE" id="PS51192"/>
    </source>
</evidence>
<dbReference type="CDD" id="cd18795">
    <property type="entry name" value="SF2_C_Ski2"/>
    <property type="match status" value="1"/>
</dbReference>
<evidence type="ECO:0008006" key="14">
    <source>
        <dbReference type="Google" id="ProtNLM"/>
    </source>
</evidence>
<evidence type="ECO:0000256" key="1">
    <source>
        <dbReference type="ARBA" id="ARBA00004123"/>
    </source>
</evidence>
<dbReference type="RefSeq" id="XP_062789842.1">
    <property type="nucleotide sequence ID" value="XM_062933791.1"/>
</dbReference>
<gene>
    <name evidence="12" type="ORF">IL334_002044</name>
</gene>
<protein>
    <recommendedName>
        <fullName evidence="14">ATP-dependent RNA helicase DOB1</fullName>
    </recommendedName>
</protein>
<dbReference type="InterPro" id="IPR027417">
    <property type="entry name" value="P-loop_NTPase"/>
</dbReference>
<dbReference type="InterPro" id="IPR012961">
    <property type="entry name" value="Ski2/MTR4_C"/>
</dbReference>
<dbReference type="PROSITE" id="PS51192">
    <property type="entry name" value="HELICASE_ATP_BIND_1"/>
    <property type="match status" value="1"/>
</dbReference>
<keyword evidence="7" id="KW-0539">Nucleus</keyword>
<evidence type="ECO:0000256" key="3">
    <source>
        <dbReference type="ARBA" id="ARBA00022741"/>
    </source>
</evidence>
<feature type="compositionally biased region" description="Basic and acidic residues" evidence="9">
    <location>
        <begin position="28"/>
        <end position="46"/>
    </location>
</feature>
<dbReference type="Pfam" id="PF13234">
    <property type="entry name" value="MTR4_beta-barrel"/>
    <property type="match status" value="1"/>
</dbReference>
<dbReference type="Gene3D" id="2.40.30.300">
    <property type="match status" value="1"/>
</dbReference>
<evidence type="ECO:0000256" key="2">
    <source>
        <dbReference type="ARBA" id="ARBA00010140"/>
    </source>
</evidence>
<dbReference type="InterPro" id="IPR011545">
    <property type="entry name" value="DEAD/DEAH_box_helicase_dom"/>
</dbReference>
<comment type="similarity">
    <text evidence="2">Belongs to the helicase family. SKI2 subfamily.</text>
</comment>
<feature type="region of interest" description="Disordered" evidence="9">
    <location>
        <begin position="377"/>
        <end position="403"/>
    </location>
</feature>
<keyword evidence="6" id="KW-0067">ATP-binding</keyword>
<dbReference type="SMART" id="SM00490">
    <property type="entry name" value="HELICc"/>
    <property type="match status" value="1"/>
</dbReference>
<keyword evidence="4" id="KW-0378">Hydrolase</keyword>
<accession>A0ABZ1CUR0</accession>
<keyword evidence="3" id="KW-0547">Nucleotide-binding</keyword>
<dbReference type="GeneID" id="87954175"/>
<proteinExistence type="inferred from homology"/>
<dbReference type="Gene3D" id="3.40.50.300">
    <property type="entry name" value="P-loop containing nucleotide triphosphate hydrolases"/>
    <property type="match status" value="2"/>
</dbReference>
<dbReference type="InterPro" id="IPR025696">
    <property type="entry name" value="Beta-barrel_MTR4"/>
</dbReference>
<keyword evidence="5" id="KW-0347">Helicase</keyword>
<evidence type="ECO:0000313" key="13">
    <source>
        <dbReference type="Proteomes" id="UP001329825"/>
    </source>
</evidence>
<dbReference type="Pfam" id="PF08148">
    <property type="entry name" value="DSHCT"/>
    <property type="match status" value="1"/>
</dbReference>
<dbReference type="InterPro" id="IPR014001">
    <property type="entry name" value="Helicase_ATP-bd"/>
</dbReference>
<feature type="domain" description="Helicase C-terminal" evidence="11">
    <location>
        <begin position="409"/>
        <end position="613"/>
    </location>
</feature>
<evidence type="ECO:0000256" key="9">
    <source>
        <dbReference type="SAM" id="MobiDB-lite"/>
    </source>
</evidence>
<dbReference type="PROSITE" id="PS51194">
    <property type="entry name" value="HELICASE_CTER"/>
    <property type="match status" value="1"/>
</dbReference>
<organism evidence="12 13">
    <name type="scientific">Kwoniella shivajii</name>
    <dbReference type="NCBI Taxonomy" id="564305"/>
    <lineage>
        <taxon>Eukaryota</taxon>
        <taxon>Fungi</taxon>
        <taxon>Dikarya</taxon>
        <taxon>Basidiomycota</taxon>
        <taxon>Agaricomycotina</taxon>
        <taxon>Tremellomycetes</taxon>
        <taxon>Tremellales</taxon>
        <taxon>Cryptococcaceae</taxon>
        <taxon>Kwoniella</taxon>
    </lineage>
</organism>
<dbReference type="Pfam" id="PF00270">
    <property type="entry name" value="DEAD"/>
    <property type="match status" value="1"/>
</dbReference>
<dbReference type="PANTHER" id="PTHR12131">
    <property type="entry name" value="ATP-DEPENDENT RNA AND DNA HELICASE"/>
    <property type="match status" value="1"/>
</dbReference>
<sequence>MAPKDPNGNSAAGPSTSRTKKQKKRNVKERSVDTSDRPIKSARLADDAEEEDEDKTGQAGGDAVDMLDSGAGSSTNHQSPIDPMEALEGQGAIEGVTVLKADEFETEAEREVEASKGLDGASTEEGKMKLVHQVRHQVAVPPGFPYVPISQHKRLDPPAREYKFTLDPFQYVSTSCIERNESVLVSAHTSAGKTVVAEFAIATCLKEGRRVVYTSPIKALSNQKYREFLETFGDVGLMTGDVTINPTASCLVMTTEILRSMLYRGSEVMREVAWVVFDEVHYMRDKERGVVWEETIILLPHSVRYVFLSATIPNSMEFAEWICSTHEQPCHVVYTDFRPTPLQHYLFPAGSEGIYLVVDERSNFREDNFQKAMAALAAGQGEDPSDPNSGRGKKGKTRKGGAMKGEKSDIYKIVTLIMRRNLNPVIIFAFSKRECEDLAMQMQKFDFNTPDEASTVGQVFENAISGLSEDDRKLSQIEGILPLLKRGIGIHHGGLLPILKEVIEILFQEGLIKALFATETFSIGLNMPAKTVVFTSVRKFDGKDFRNLSGGEYIQMSGRAGRRGLDARGIVIMMCDEKIEPDAAKGMVKGQADRLDSAFHLGYNMIINLMRVEGVSPEFMLERCFFQFQNSMSVPVLEKQLKEAEEERDAIVVEKEDEIKEYYDLRQQLKEKGQDFQAVISHPTYSLKFLQAGRLVEIKDGGKDFGWCVVVAYNKVVNAKGRAPIFTESDPPQKQYVVDVLTRVASGTSSNPKDRSSSLLIPPPKGDQGEIAIIACSLITVQSISQYRINLPKDLRGQSEKNTAFKAVSEIKKRMPDGPPLLDPIKSMGIEDKSFKDLVKKIAILEQRLSSLPITSSSSLPRLYDLYDNKQKSIEAVKSLKRRINSVHDILQLEELKARKRVLRRLGFTTSDDVVEMKGRVACEISTGDELMLTEMMFGGTFGDLAPEHVAALLSCFVFQEKSEAKVRLKEDLAAPLRVLQETARRIAKISNESGIPLVEDEYVQSFKVEMMDAVLQWCKGAKFSDICNLTDIFEGSIIRCFRRLQELIRQMGQAAHAIGNTELEEKFAKSMELLERPNTVVFNPS</sequence>
<dbReference type="EMBL" id="CP141882">
    <property type="protein sequence ID" value="WRT65102.1"/>
    <property type="molecule type" value="Genomic_DNA"/>
</dbReference>
<evidence type="ECO:0000256" key="8">
    <source>
        <dbReference type="SAM" id="Coils"/>
    </source>
</evidence>
<reference evidence="12 13" key="1">
    <citation type="submission" date="2024-01" db="EMBL/GenBank/DDBJ databases">
        <title>Comparative genomics of Cryptococcus and Kwoniella reveals pathogenesis evolution and contrasting modes of karyotype evolution via chromosome fusion or intercentromeric recombination.</title>
        <authorList>
            <person name="Coelho M.A."/>
            <person name="David-Palma M."/>
            <person name="Shea T."/>
            <person name="Bowers K."/>
            <person name="McGinley-Smith S."/>
            <person name="Mohammad A.W."/>
            <person name="Gnirke A."/>
            <person name="Yurkov A.M."/>
            <person name="Nowrousian M."/>
            <person name="Sun S."/>
            <person name="Cuomo C.A."/>
            <person name="Heitman J."/>
        </authorList>
    </citation>
    <scope>NUCLEOTIDE SEQUENCE [LARGE SCALE GENOMIC DNA]</scope>
    <source>
        <strain evidence="12">CBS 11374</strain>
    </source>
</reference>
<evidence type="ECO:0000256" key="6">
    <source>
        <dbReference type="ARBA" id="ARBA00022840"/>
    </source>
</evidence>
<keyword evidence="13" id="KW-1185">Reference proteome</keyword>
<dbReference type="SMART" id="SM00487">
    <property type="entry name" value="DEXDc"/>
    <property type="match status" value="1"/>
</dbReference>
<evidence type="ECO:0000259" key="11">
    <source>
        <dbReference type="PROSITE" id="PS51194"/>
    </source>
</evidence>
<evidence type="ECO:0000256" key="5">
    <source>
        <dbReference type="ARBA" id="ARBA00022806"/>
    </source>
</evidence>
<comment type="subcellular location">
    <subcellularLocation>
        <location evidence="1">Nucleus</location>
    </subcellularLocation>
</comment>
<dbReference type="InterPro" id="IPR050699">
    <property type="entry name" value="RNA-DNA_Helicase"/>
</dbReference>
<dbReference type="SUPFAM" id="SSF52540">
    <property type="entry name" value="P-loop containing nucleoside triphosphate hydrolases"/>
    <property type="match status" value="1"/>
</dbReference>
<evidence type="ECO:0000313" key="12">
    <source>
        <dbReference type="EMBL" id="WRT65102.1"/>
    </source>
</evidence>
<dbReference type="Gene3D" id="1.10.3380.30">
    <property type="match status" value="1"/>
</dbReference>
<feature type="domain" description="Helicase ATP-binding" evidence="10">
    <location>
        <begin position="174"/>
        <end position="330"/>
    </location>
</feature>
<dbReference type="PIRSF" id="PIRSF005198">
    <property type="entry name" value="Antiviral_helicase_SKI2"/>
    <property type="match status" value="1"/>
</dbReference>
<dbReference type="Pfam" id="PF00271">
    <property type="entry name" value="Helicase_C"/>
    <property type="match status" value="1"/>
</dbReference>
<feature type="compositionally biased region" description="Basic residues" evidence="9">
    <location>
        <begin position="391"/>
        <end position="401"/>
    </location>
</feature>
<dbReference type="PANTHER" id="PTHR12131:SF7">
    <property type="entry name" value="EXOSOME RNA HELICASE MTR4"/>
    <property type="match status" value="1"/>
</dbReference>
<feature type="compositionally biased region" description="Polar residues" evidence="9">
    <location>
        <begin position="7"/>
        <end position="17"/>
    </location>
</feature>
<dbReference type="CDD" id="cd13154">
    <property type="entry name" value="KOW_Mtr4"/>
    <property type="match status" value="1"/>
</dbReference>
<feature type="region of interest" description="Disordered" evidence="9">
    <location>
        <begin position="1"/>
        <end position="83"/>
    </location>
</feature>
<dbReference type="Pfam" id="PF21408">
    <property type="entry name" value="MTR4-like_stalk"/>
    <property type="match status" value="1"/>
</dbReference>
<evidence type="ECO:0000256" key="4">
    <source>
        <dbReference type="ARBA" id="ARBA00022801"/>
    </source>
</evidence>
<keyword evidence="8" id="KW-0175">Coiled coil</keyword>
<dbReference type="Proteomes" id="UP001329825">
    <property type="component" value="Chromosome 2"/>
</dbReference>
<feature type="coiled-coil region" evidence="8">
    <location>
        <begin position="634"/>
        <end position="672"/>
    </location>
</feature>
<dbReference type="InterPro" id="IPR001650">
    <property type="entry name" value="Helicase_C-like"/>
</dbReference>
<dbReference type="InterPro" id="IPR016438">
    <property type="entry name" value="SKI2-like"/>
</dbReference>
<dbReference type="SMART" id="SM01142">
    <property type="entry name" value="DSHCT"/>
    <property type="match status" value="1"/>
</dbReference>